<dbReference type="EMBL" id="CAJNOL010000263">
    <property type="protein sequence ID" value="CAF0971178.1"/>
    <property type="molecule type" value="Genomic_DNA"/>
</dbReference>
<evidence type="ECO:0000313" key="2">
    <source>
        <dbReference type="EMBL" id="CAF0971178.1"/>
    </source>
</evidence>
<dbReference type="EMBL" id="CAJNOL010000264">
    <property type="protein sequence ID" value="CAF0971806.1"/>
    <property type="molecule type" value="Genomic_DNA"/>
</dbReference>
<protein>
    <submittedName>
        <fullName evidence="3">Uncharacterized protein</fullName>
    </submittedName>
</protein>
<evidence type="ECO:0000313" key="4">
    <source>
        <dbReference type="Proteomes" id="UP000663870"/>
    </source>
</evidence>
<sequence>MMMMMISHEKLMPKTINHLSANCSTLNIIGEISLEINVNGIKTTVIADVTTNLATNLILGSDWIQLNNVYSYI</sequence>
<dbReference type="Proteomes" id="UP000663854">
    <property type="component" value="Unassembled WGS sequence"/>
</dbReference>
<gene>
    <name evidence="2" type="ORF">JXQ802_LOCUS12675</name>
    <name evidence="3" type="ORF">JXQ802_LOCUS12709</name>
    <name evidence="1" type="ORF">PYM288_LOCUS3926</name>
</gene>
<proteinExistence type="predicted"/>
<reference evidence="3" key="1">
    <citation type="submission" date="2021-02" db="EMBL/GenBank/DDBJ databases">
        <authorList>
            <person name="Nowell W R."/>
        </authorList>
    </citation>
    <scope>NUCLEOTIDE SEQUENCE</scope>
</reference>
<dbReference type="AlphaFoldDB" id="A0A814ETI4"/>
<name>A0A814ETI4_9BILA</name>
<keyword evidence="4" id="KW-1185">Reference proteome</keyword>
<dbReference type="EMBL" id="CAJNOH010000032">
    <property type="protein sequence ID" value="CAF0786955.1"/>
    <property type="molecule type" value="Genomic_DNA"/>
</dbReference>
<organism evidence="3 4">
    <name type="scientific">Rotaria sordida</name>
    <dbReference type="NCBI Taxonomy" id="392033"/>
    <lineage>
        <taxon>Eukaryota</taxon>
        <taxon>Metazoa</taxon>
        <taxon>Spiralia</taxon>
        <taxon>Gnathifera</taxon>
        <taxon>Rotifera</taxon>
        <taxon>Eurotatoria</taxon>
        <taxon>Bdelloidea</taxon>
        <taxon>Philodinida</taxon>
        <taxon>Philodinidae</taxon>
        <taxon>Rotaria</taxon>
    </lineage>
</organism>
<evidence type="ECO:0000313" key="1">
    <source>
        <dbReference type="EMBL" id="CAF0786955.1"/>
    </source>
</evidence>
<evidence type="ECO:0000313" key="3">
    <source>
        <dbReference type="EMBL" id="CAF0971806.1"/>
    </source>
</evidence>
<dbReference type="Proteomes" id="UP000663870">
    <property type="component" value="Unassembled WGS sequence"/>
</dbReference>
<comment type="caution">
    <text evidence="3">The sequence shown here is derived from an EMBL/GenBank/DDBJ whole genome shotgun (WGS) entry which is preliminary data.</text>
</comment>
<accession>A0A814ETI4</accession>